<name>A0A8S3CEH2_9BILA</name>
<gene>
    <name evidence="3" type="ORF">BYL167_LOCUS43657</name>
    <name evidence="2" type="ORF">GIL414_LOCUS39486</name>
    <name evidence="5" type="ORF">GIL414_LOCUS52561</name>
    <name evidence="4" type="ORF">SMN809_LOCUS52397</name>
</gene>
<evidence type="ECO:0000313" key="5">
    <source>
        <dbReference type="EMBL" id="CAF4916155.1"/>
    </source>
</evidence>
<dbReference type="EMBL" id="CAJOBH010116682">
    <property type="protein sequence ID" value="CAF4689558.1"/>
    <property type="molecule type" value="Genomic_DNA"/>
</dbReference>
<evidence type="ECO:0000313" key="2">
    <source>
        <dbReference type="EMBL" id="CAF4613972.1"/>
    </source>
</evidence>
<protein>
    <submittedName>
        <fullName evidence="4">Uncharacterized protein</fullName>
    </submittedName>
</protein>
<dbReference type="Proteomes" id="UP000681967">
    <property type="component" value="Unassembled WGS sequence"/>
</dbReference>
<feature type="region of interest" description="Disordered" evidence="1">
    <location>
        <begin position="1"/>
        <end position="55"/>
    </location>
</feature>
<dbReference type="EMBL" id="CAJOBI010177911">
    <property type="protein sequence ID" value="CAF4914668.1"/>
    <property type="molecule type" value="Genomic_DNA"/>
</dbReference>
<sequence>MAAASTWSVTPSQANTNGQEKTKIGCMGSKQKKTKQIHDQTGTNTNNNNNQTIHAILPPREGRPVELLWQT</sequence>
<dbReference type="AlphaFoldDB" id="A0A8S3CEH2"/>
<evidence type="ECO:0000313" key="3">
    <source>
        <dbReference type="EMBL" id="CAF4689558.1"/>
    </source>
</evidence>
<evidence type="ECO:0000313" key="6">
    <source>
        <dbReference type="Proteomes" id="UP000676336"/>
    </source>
</evidence>
<dbReference type="EMBL" id="CAJOBJ010180481">
    <property type="protein sequence ID" value="CAF4916155.1"/>
    <property type="molecule type" value="Genomic_DNA"/>
</dbReference>
<accession>A0A8S3CEH2</accession>
<feature type="compositionally biased region" description="Low complexity" evidence="1">
    <location>
        <begin position="40"/>
        <end position="52"/>
    </location>
</feature>
<comment type="caution">
    <text evidence="4">The sequence shown here is derived from an EMBL/GenBank/DDBJ whole genome shotgun (WGS) entry which is preliminary data.</text>
</comment>
<evidence type="ECO:0000313" key="4">
    <source>
        <dbReference type="EMBL" id="CAF4914668.1"/>
    </source>
</evidence>
<reference evidence="4" key="1">
    <citation type="submission" date="2021-02" db="EMBL/GenBank/DDBJ databases">
        <authorList>
            <person name="Nowell W R."/>
        </authorList>
    </citation>
    <scope>NUCLEOTIDE SEQUENCE</scope>
</reference>
<dbReference type="EMBL" id="CAJOBJ010106995">
    <property type="protein sequence ID" value="CAF4613972.1"/>
    <property type="molecule type" value="Genomic_DNA"/>
</dbReference>
<feature type="non-terminal residue" evidence="4">
    <location>
        <position position="71"/>
    </location>
</feature>
<proteinExistence type="predicted"/>
<organism evidence="4 6">
    <name type="scientific">Rotaria magnacalcarata</name>
    <dbReference type="NCBI Taxonomy" id="392030"/>
    <lineage>
        <taxon>Eukaryota</taxon>
        <taxon>Metazoa</taxon>
        <taxon>Spiralia</taxon>
        <taxon>Gnathifera</taxon>
        <taxon>Rotifera</taxon>
        <taxon>Eurotatoria</taxon>
        <taxon>Bdelloidea</taxon>
        <taxon>Philodinida</taxon>
        <taxon>Philodinidae</taxon>
        <taxon>Rotaria</taxon>
    </lineage>
</organism>
<evidence type="ECO:0000256" key="1">
    <source>
        <dbReference type="SAM" id="MobiDB-lite"/>
    </source>
</evidence>
<dbReference type="Proteomes" id="UP000681720">
    <property type="component" value="Unassembled WGS sequence"/>
</dbReference>
<feature type="compositionally biased region" description="Polar residues" evidence="1">
    <location>
        <begin position="1"/>
        <end position="19"/>
    </location>
</feature>
<dbReference type="Proteomes" id="UP000676336">
    <property type="component" value="Unassembled WGS sequence"/>
</dbReference>